<dbReference type="Gene3D" id="1.10.238.10">
    <property type="entry name" value="EF-hand"/>
    <property type="match status" value="1"/>
</dbReference>
<organism evidence="3 4">
    <name type="scientific">Taxus chinensis</name>
    <name type="common">Chinese yew</name>
    <name type="synonym">Taxus wallichiana var. chinensis</name>
    <dbReference type="NCBI Taxonomy" id="29808"/>
    <lineage>
        <taxon>Eukaryota</taxon>
        <taxon>Viridiplantae</taxon>
        <taxon>Streptophyta</taxon>
        <taxon>Embryophyta</taxon>
        <taxon>Tracheophyta</taxon>
        <taxon>Spermatophyta</taxon>
        <taxon>Pinopsida</taxon>
        <taxon>Pinidae</taxon>
        <taxon>Conifers II</taxon>
        <taxon>Cupressales</taxon>
        <taxon>Taxaceae</taxon>
        <taxon>Taxus</taxon>
    </lineage>
</organism>
<dbReference type="CDD" id="cd00051">
    <property type="entry name" value="EFh"/>
    <property type="match status" value="1"/>
</dbReference>
<dbReference type="Pfam" id="PF13202">
    <property type="entry name" value="EF-hand_5"/>
    <property type="match status" value="1"/>
</dbReference>
<evidence type="ECO:0000259" key="2">
    <source>
        <dbReference type="PROSITE" id="PS50222"/>
    </source>
</evidence>
<feature type="non-terminal residue" evidence="3">
    <location>
        <position position="1"/>
    </location>
</feature>
<name>A0AA38FVU2_TAXCH</name>
<dbReference type="AlphaFoldDB" id="A0AA38FVU2"/>
<dbReference type="OMA" id="ERTAGHD"/>
<keyword evidence="1" id="KW-0106">Calcium</keyword>
<comment type="caution">
    <text evidence="3">The sequence shown here is derived from an EMBL/GenBank/DDBJ whole genome shotgun (WGS) entry which is preliminary data.</text>
</comment>
<feature type="domain" description="EF-hand" evidence="2">
    <location>
        <begin position="159"/>
        <end position="194"/>
    </location>
</feature>
<feature type="non-terminal residue" evidence="3">
    <location>
        <position position="207"/>
    </location>
</feature>
<evidence type="ECO:0000256" key="1">
    <source>
        <dbReference type="ARBA" id="ARBA00022837"/>
    </source>
</evidence>
<reference evidence="3 4" key="1">
    <citation type="journal article" date="2021" name="Nat. Plants">
        <title>The Taxus genome provides insights into paclitaxel biosynthesis.</title>
        <authorList>
            <person name="Xiong X."/>
            <person name="Gou J."/>
            <person name="Liao Q."/>
            <person name="Li Y."/>
            <person name="Zhou Q."/>
            <person name="Bi G."/>
            <person name="Li C."/>
            <person name="Du R."/>
            <person name="Wang X."/>
            <person name="Sun T."/>
            <person name="Guo L."/>
            <person name="Liang H."/>
            <person name="Lu P."/>
            <person name="Wu Y."/>
            <person name="Zhang Z."/>
            <person name="Ro D.K."/>
            <person name="Shang Y."/>
            <person name="Huang S."/>
            <person name="Yan J."/>
        </authorList>
    </citation>
    <scope>NUCLEOTIDE SEQUENCE [LARGE SCALE GENOMIC DNA]</scope>
    <source>
        <strain evidence="3">Ta-2019</strain>
    </source>
</reference>
<dbReference type="EMBL" id="JAHRHJ020000006">
    <property type="protein sequence ID" value="KAH9311412.1"/>
    <property type="molecule type" value="Genomic_DNA"/>
</dbReference>
<dbReference type="InterPro" id="IPR018247">
    <property type="entry name" value="EF_Hand_1_Ca_BS"/>
</dbReference>
<evidence type="ECO:0000313" key="3">
    <source>
        <dbReference type="EMBL" id="KAH9311412.1"/>
    </source>
</evidence>
<dbReference type="InterPro" id="IPR052591">
    <property type="entry name" value="CML21-like"/>
</dbReference>
<dbReference type="Proteomes" id="UP000824469">
    <property type="component" value="Unassembled WGS sequence"/>
</dbReference>
<sequence length="207" mass="23532">VVCYLFVGVILVCEMGCNKSKIGSRFSIFKQPSKPSNLELKMVEVTKKRAASGERSLKSFNSVIMKFPKIDESFKKLKSVFQKIDDDSNGTIDLDELKRGFQELHISFTDKEMKELYQECDMNESKGIDFKEFIVLLALVYLLEDGTAKSHILLPELEASFKTVVDTFIFFDKDSDGYVTKKEMVQAINDITPGERTAGHDIGLKRF</sequence>
<evidence type="ECO:0000313" key="4">
    <source>
        <dbReference type="Proteomes" id="UP000824469"/>
    </source>
</evidence>
<dbReference type="SUPFAM" id="SSF47473">
    <property type="entry name" value="EF-hand"/>
    <property type="match status" value="1"/>
</dbReference>
<proteinExistence type="predicted"/>
<dbReference type="SMART" id="SM00054">
    <property type="entry name" value="EFh"/>
    <property type="match status" value="3"/>
</dbReference>
<dbReference type="InterPro" id="IPR011992">
    <property type="entry name" value="EF-hand-dom_pair"/>
</dbReference>
<protein>
    <recommendedName>
        <fullName evidence="2">EF-hand domain-containing protein</fullName>
    </recommendedName>
</protein>
<dbReference type="PROSITE" id="PS00018">
    <property type="entry name" value="EF_HAND_1"/>
    <property type="match status" value="2"/>
</dbReference>
<dbReference type="PANTHER" id="PTHR23064">
    <property type="entry name" value="TROPONIN"/>
    <property type="match status" value="1"/>
</dbReference>
<gene>
    <name evidence="3" type="ORF">KI387_026447</name>
</gene>
<accession>A0AA38FVU2</accession>
<feature type="domain" description="EF-hand" evidence="2">
    <location>
        <begin position="72"/>
        <end position="107"/>
    </location>
</feature>
<keyword evidence="4" id="KW-1185">Reference proteome</keyword>
<dbReference type="PROSITE" id="PS50222">
    <property type="entry name" value="EF_HAND_2"/>
    <property type="match status" value="3"/>
</dbReference>
<dbReference type="Pfam" id="PF13499">
    <property type="entry name" value="EF-hand_7"/>
    <property type="match status" value="1"/>
</dbReference>
<dbReference type="GO" id="GO:0005509">
    <property type="term" value="F:calcium ion binding"/>
    <property type="evidence" value="ECO:0007669"/>
    <property type="project" value="InterPro"/>
</dbReference>
<feature type="domain" description="EF-hand" evidence="2">
    <location>
        <begin position="108"/>
        <end position="143"/>
    </location>
</feature>
<dbReference type="InterPro" id="IPR002048">
    <property type="entry name" value="EF_hand_dom"/>
</dbReference>